<keyword evidence="2" id="KW-0690">Ribosome biogenesis</keyword>
<evidence type="ECO:0000256" key="8">
    <source>
        <dbReference type="ARBA" id="ARBA00023242"/>
    </source>
</evidence>
<name>A0A1Q8S8F3_9PEZI</name>
<evidence type="ECO:0000256" key="9">
    <source>
        <dbReference type="ARBA" id="ARBA00049117"/>
    </source>
</evidence>
<gene>
    <name evidence="13" type="ORF">CCHL11_01152</name>
</gene>
<evidence type="ECO:0000256" key="7">
    <source>
        <dbReference type="ARBA" id="ARBA00023134"/>
    </source>
</evidence>
<dbReference type="CDD" id="cd01882">
    <property type="entry name" value="BMS1"/>
    <property type="match status" value="1"/>
</dbReference>
<keyword evidence="7" id="KW-0342">GTP-binding</keyword>
<comment type="subcellular location">
    <subcellularLocation>
        <location evidence="1">Nucleus</location>
        <location evidence="1">Nucleolus</location>
    </subcellularLocation>
</comment>
<dbReference type="GO" id="GO:0000462">
    <property type="term" value="P:maturation of SSU-rRNA from tricistronic rRNA transcript (SSU-rRNA, 5.8S rRNA, LSU-rRNA)"/>
    <property type="evidence" value="ECO:0007669"/>
    <property type="project" value="TreeGrafter"/>
</dbReference>
<dbReference type="Proteomes" id="UP000186583">
    <property type="component" value="Unassembled WGS sequence"/>
</dbReference>
<keyword evidence="4" id="KW-0547">Nucleotide-binding</keyword>
<dbReference type="GO" id="GO:0003924">
    <property type="term" value="F:GTPase activity"/>
    <property type="evidence" value="ECO:0007669"/>
    <property type="project" value="TreeGrafter"/>
</dbReference>
<feature type="region of interest" description="Disordered" evidence="11">
    <location>
        <begin position="397"/>
        <end position="505"/>
    </location>
</feature>
<comment type="catalytic activity">
    <reaction evidence="9">
        <text>GTP + H2O = GDP + phosphate + H(+)</text>
        <dbReference type="Rhea" id="RHEA:19669"/>
        <dbReference type="ChEBI" id="CHEBI:15377"/>
        <dbReference type="ChEBI" id="CHEBI:15378"/>
        <dbReference type="ChEBI" id="CHEBI:37565"/>
        <dbReference type="ChEBI" id="CHEBI:43474"/>
        <dbReference type="ChEBI" id="CHEBI:58189"/>
    </reaction>
    <physiologicalReaction direction="left-to-right" evidence="9">
        <dbReference type="Rhea" id="RHEA:19670"/>
    </physiologicalReaction>
</comment>
<dbReference type="InterPro" id="IPR030387">
    <property type="entry name" value="G_Bms1/Tsr1_dom"/>
</dbReference>
<dbReference type="SUPFAM" id="SSF52540">
    <property type="entry name" value="P-loop containing nucleoside triphosphate hydrolases"/>
    <property type="match status" value="1"/>
</dbReference>
<feature type="region of interest" description="Disordered" evidence="11">
    <location>
        <begin position="616"/>
        <end position="684"/>
    </location>
</feature>
<dbReference type="GO" id="GO:0000479">
    <property type="term" value="P:endonucleolytic cleavage of tricistronic rRNA transcript (SSU-rRNA, 5.8S rRNA, LSU-rRNA)"/>
    <property type="evidence" value="ECO:0007669"/>
    <property type="project" value="TreeGrafter"/>
</dbReference>
<protein>
    <submittedName>
        <fullName evidence="13">Ribosome biogenesis protein bms1</fullName>
    </submittedName>
</protein>
<feature type="compositionally biased region" description="Basic and acidic residues" evidence="11">
    <location>
        <begin position="1081"/>
        <end position="1121"/>
    </location>
</feature>
<dbReference type="Pfam" id="PF08142">
    <property type="entry name" value="AARP2CN"/>
    <property type="match status" value="1"/>
</dbReference>
<dbReference type="EMBL" id="MPGH01000008">
    <property type="protein sequence ID" value="OLN97656.1"/>
    <property type="molecule type" value="Genomic_DNA"/>
</dbReference>
<feature type="region of interest" description="Disordered" evidence="11">
    <location>
        <begin position="1081"/>
        <end position="1142"/>
    </location>
</feature>
<dbReference type="PROSITE" id="PS51714">
    <property type="entry name" value="G_BMS1"/>
    <property type="match status" value="1"/>
</dbReference>
<feature type="region of interest" description="Disordered" evidence="11">
    <location>
        <begin position="1"/>
        <end position="67"/>
    </location>
</feature>
<dbReference type="PANTHER" id="PTHR12858:SF2">
    <property type="entry name" value="RIBOSOME BIOGENESIS PROTEIN BMS1 HOMOLOG"/>
    <property type="match status" value="1"/>
</dbReference>
<keyword evidence="8" id="KW-0539">Nucleus</keyword>
<reference evidence="13 14" key="1">
    <citation type="submission" date="2016-11" db="EMBL/GenBank/DDBJ databases">
        <title>Draft Genome Assembly of Colletotrichum chlorophyti a pathogen of herbaceous plants.</title>
        <authorList>
            <person name="Gan P."/>
            <person name="Narusaka M."/>
            <person name="Tsushima A."/>
            <person name="Narusaka Y."/>
            <person name="Takano Y."/>
            <person name="Shirasu K."/>
        </authorList>
    </citation>
    <scope>NUCLEOTIDE SEQUENCE [LARGE SCALE GENOMIC DNA]</scope>
    <source>
        <strain evidence="13 14">NTL11</strain>
    </source>
</reference>
<keyword evidence="5" id="KW-0378">Hydrolase</keyword>
<accession>A0A1Q8S8F3</accession>
<feature type="compositionally biased region" description="Basic and acidic residues" evidence="11">
    <location>
        <begin position="572"/>
        <end position="588"/>
    </location>
</feature>
<dbReference type="InterPro" id="IPR039761">
    <property type="entry name" value="Bms1/Tsr1"/>
</dbReference>
<dbReference type="InterPro" id="IPR007034">
    <property type="entry name" value="BMS1_TSR1_C"/>
</dbReference>
<evidence type="ECO:0000256" key="2">
    <source>
        <dbReference type="ARBA" id="ARBA00022517"/>
    </source>
</evidence>
<evidence type="ECO:0000256" key="3">
    <source>
        <dbReference type="ARBA" id="ARBA00022553"/>
    </source>
</evidence>
<feature type="compositionally biased region" description="Basic and acidic residues" evidence="11">
    <location>
        <begin position="453"/>
        <end position="473"/>
    </location>
</feature>
<comment type="similarity">
    <text evidence="10">Belongs to the TRAFAC class translation factor GTPase superfamily. Bms1-like GTPase family. BMS1 subfamily.</text>
</comment>
<dbReference type="Gene3D" id="3.40.50.300">
    <property type="entry name" value="P-loop containing nucleotide triphosphate hydrolases"/>
    <property type="match status" value="1"/>
</dbReference>
<feature type="compositionally biased region" description="Acidic residues" evidence="11">
    <location>
        <begin position="489"/>
        <end position="505"/>
    </location>
</feature>
<feature type="compositionally biased region" description="Acidic residues" evidence="11">
    <location>
        <begin position="622"/>
        <end position="654"/>
    </location>
</feature>
<evidence type="ECO:0000313" key="14">
    <source>
        <dbReference type="Proteomes" id="UP000186583"/>
    </source>
</evidence>
<comment type="caution">
    <text evidence="13">The sequence shown here is derived from an EMBL/GenBank/DDBJ whole genome shotgun (WGS) entry which is preliminary data.</text>
</comment>
<dbReference type="InterPro" id="IPR037875">
    <property type="entry name" value="Bms1_N"/>
</dbReference>
<feature type="compositionally biased region" description="Acidic residues" evidence="11">
    <location>
        <begin position="423"/>
        <end position="452"/>
    </location>
</feature>
<feature type="compositionally biased region" description="Gly residues" evidence="11">
    <location>
        <begin position="1133"/>
        <end position="1142"/>
    </location>
</feature>
<dbReference type="GO" id="GO:0005524">
    <property type="term" value="F:ATP binding"/>
    <property type="evidence" value="ECO:0007669"/>
    <property type="project" value="UniProtKB-KW"/>
</dbReference>
<evidence type="ECO:0000256" key="4">
    <source>
        <dbReference type="ARBA" id="ARBA00022741"/>
    </source>
</evidence>
<keyword evidence="6" id="KW-0067">ATP-binding</keyword>
<dbReference type="GO" id="GO:0032040">
    <property type="term" value="C:small-subunit processome"/>
    <property type="evidence" value="ECO:0007669"/>
    <property type="project" value="UniProtKB-ARBA"/>
</dbReference>
<dbReference type="PANTHER" id="PTHR12858">
    <property type="entry name" value="RIBOSOME BIOGENESIS PROTEIN"/>
    <property type="match status" value="1"/>
</dbReference>
<dbReference type="GO" id="GO:0030686">
    <property type="term" value="C:90S preribosome"/>
    <property type="evidence" value="ECO:0007669"/>
    <property type="project" value="TreeGrafter"/>
</dbReference>
<proteinExistence type="inferred from homology"/>
<feature type="compositionally biased region" description="Basic residues" evidence="11">
    <location>
        <begin position="7"/>
        <end position="19"/>
    </location>
</feature>
<dbReference type="InterPro" id="IPR027417">
    <property type="entry name" value="P-loop_NTPase"/>
</dbReference>
<feature type="domain" description="Bms1-type G" evidence="12">
    <location>
        <begin position="65"/>
        <end position="230"/>
    </location>
</feature>
<feature type="region of interest" description="Disordered" evidence="11">
    <location>
        <begin position="549"/>
        <end position="588"/>
    </location>
</feature>
<dbReference type="OrthoDB" id="10260897at2759"/>
<dbReference type="STRING" id="708187.A0A1Q8S8F3"/>
<keyword evidence="3" id="KW-0597">Phosphoprotein</keyword>
<evidence type="ECO:0000256" key="11">
    <source>
        <dbReference type="SAM" id="MobiDB-lite"/>
    </source>
</evidence>
<dbReference type="GO" id="GO:0005525">
    <property type="term" value="F:GTP binding"/>
    <property type="evidence" value="ECO:0007669"/>
    <property type="project" value="UniProtKB-KW"/>
</dbReference>
<dbReference type="InterPro" id="IPR012948">
    <property type="entry name" value="AARP2CN"/>
</dbReference>
<feature type="compositionally biased region" description="Acidic residues" evidence="11">
    <location>
        <begin position="557"/>
        <end position="571"/>
    </location>
</feature>
<keyword evidence="14" id="KW-1185">Reference proteome</keyword>
<evidence type="ECO:0000256" key="1">
    <source>
        <dbReference type="ARBA" id="ARBA00004604"/>
    </source>
</evidence>
<dbReference type="FunFam" id="3.40.50.300:FF:000105">
    <property type="entry name" value="BMS1 ribosome biogenesis factor"/>
    <property type="match status" value="1"/>
</dbReference>
<dbReference type="GO" id="GO:0005654">
    <property type="term" value="C:nucleoplasm"/>
    <property type="evidence" value="ECO:0007669"/>
    <property type="project" value="UniProtKB-ARBA"/>
</dbReference>
<sequence length="1142" mass="130416">MEDQVHKPHRKAKDKKGKGHTGDRNPKAFAFSNPGKLAKSAARSSDIRERRFHVPQVDRLPDEPPPRLVTIVGPPGVGKTTLLKSLVRRYAKETLSDPQGPITVVTSKKQRLTFVECPNELEAMVDMAKIADIVLLMIDGNFGFEMETMEFLNVLAATGMPGNVFGILTHLDLFKKPQALRDAKKRLKRRLWTELYQGAHLFYLSGVMNGRYPDREIHNLSRFLSVMKNPRPLIWRNSHPYTIIDSYRDITHPTKIEEDPLCDRSIVLSGYLRGTNFASQGQRVHVPGLGDFTVANLEVLPDPCPTPAMEQAIAKVTGKTTRRRLDEKEKKLHAPMSDRSGLKIDGDAIWITREKGFTFDKDAEEGERGEGEELIIGLQAERKLLGQTDDGVQLFKGGEQIKQIPEEEDTGRKTQRHARFADRDDDSEGGELDDEGFVSGEDNGDSDVEEEFNEGKLGKMFRKDSEKNGKDEDVAFADSDSDLGSISGLEDESEDDDDEEFDSDEEAAALKWKENMAERAKKLHGRRRSYHTPDLARFMYDDSLSPEDALKKWRGEDQDEEEDIEASDDEEFFKKSKQDKEDKAEDRSIPLYDYEDLAAKWSQQANVEALRKRFATAGLRDGDDEDGGDDDEFDGIEDDEEDDEGDGVFEDLETGEQHGPEKPTEEESFETERDKNAKRKEELKLRFEEEDREGFLNDKANARREGGNEEFGEDDWYESQKALIQKQLDINKAEFETLDERQRAAVEGYKAGKYAKIVLEGVPAEFVTKFDARMPIILGGLTPTEDRFGFVQVRIKKHRWHKKILKTNDPLIFSLGWRRFQTLPIYSISDSRTRNRMLKYTPEHMHCFATIYGPLIPPNTGFVCFQSFSPENPGFRIAATGTVLSVDESTEIVKKLKLTGTADKIHKNTAFIKGMFNTALEIAKFEGAAIKTVSGVRGQIKRALSKPEGHFRATFEDKILYSDIVFLRAWYPIKPHRFYNPVTNLIGWQAMRLTGQVRRDEGIDTPLQKNSQYRKIERETRHFNPLRVPRALAAELPFKSQIVQARKQKKETYMQKRAVVLTKEEKTARNLLQQLSTIRNDKVARRAAKKEEKRAEYRKKLAESEEKKEAREKKESKEFWRKNGRKRQAADDGGAGGGKRRK</sequence>
<evidence type="ECO:0000256" key="5">
    <source>
        <dbReference type="ARBA" id="ARBA00022801"/>
    </source>
</evidence>
<dbReference type="SMART" id="SM00785">
    <property type="entry name" value="AARP2CN"/>
    <property type="match status" value="1"/>
</dbReference>
<dbReference type="SMART" id="SM01362">
    <property type="entry name" value="DUF663"/>
    <property type="match status" value="1"/>
</dbReference>
<evidence type="ECO:0000256" key="10">
    <source>
        <dbReference type="ARBA" id="ARBA00061391"/>
    </source>
</evidence>
<evidence type="ECO:0000259" key="12">
    <source>
        <dbReference type="PROSITE" id="PS51714"/>
    </source>
</evidence>
<evidence type="ECO:0000313" key="13">
    <source>
        <dbReference type="EMBL" id="OLN97656.1"/>
    </source>
</evidence>
<dbReference type="GO" id="GO:0034511">
    <property type="term" value="F:U3 snoRNA binding"/>
    <property type="evidence" value="ECO:0007669"/>
    <property type="project" value="TreeGrafter"/>
</dbReference>
<organism evidence="13 14">
    <name type="scientific">Colletotrichum chlorophyti</name>
    <dbReference type="NCBI Taxonomy" id="708187"/>
    <lineage>
        <taxon>Eukaryota</taxon>
        <taxon>Fungi</taxon>
        <taxon>Dikarya</taxon>
        <taxon>Ascomycota</taxon>
        <taxon>Pezizomycotina</taxon>
        <taxon>Sordariomycetes</taxon>
        <taxon>Hypocreomycetidae</taxon>
        <taxon>Glomerellales</taxon>
        <taxon>Glomerellaceae</taxon>
        <taxon>Colletotrichum</taxon>
    </lineage>
</organism>
<dbReference type="Pfam" id="PF04950">
    <property type="entry name" value="RIBIOP_C"/>
    <property type="match status" value="1"/>
</dbReference>
<evidence type="ECO:0000256" key="6">
    <source>
        <dbReference type="ARBA" id="ARBA00022840"/>
    </source>
</evidence>
<feature type="compositionally biased region" description="Basic and acidic residues" evidence="11">
    <location>
        <begin position="655"/>
        <end position="684"/>
    </location>
</feature>
<dbReference type="AlphaFoldDB" id="A0A1Q8S8F3"/>